<proteinExistence type="predicted"/>
<dbReference type="Gene3D" id="2.60.40.1190">
    <property type="match status" value="1"/>
</dbReference>
<dbReference type="EMBL" id="AP025739">
    <property type="protein sequence ID" value="BDI32085.1"/>
    <property type="molecule type" value="Genomic_DNA"/>
</dbReference>
<organism evidence="2 3">
    <name type="scientific">Capsulimonas corticalis</name>
    <dbReference type="NCBI Taxonomy" id="2219043"/>
    <lineage>
        <taxon>Bacteria</taxon>
        <taxon>Bacillati</taxon>
        <taxon>Armatimonadota</taxon>
        <taxon>Armatimonadia</taxon>
        <taxon>Capsulimonadales</taxon>
        <taxon>Capsulimonadaceae</taxon>
        <taxon>Capsulimonas</taxon>
    </lineage>
</organism>
<gene>
    <name evidence="2" type="ORF">CCAX7_41360</name>
</gene>
<reference evidence="2 3" key="1">
    <citation type="journal article" date="2019" name="Int. J. Syst. Evol. Microbiol.">
        <title>Capsulimonas corticalis gen. nov., sp. nov., an aerobic capsulated bacterium, of a novel bacterial order, Capsulimonadales ord. nov., of the class Armatimonadia of the phylum Armatimonadetes.</title>
        <authorList>
            <person name="Li J."/>
            <person name="Kudo C."/>
            <person name="Tonouchi A."/>
        </authorList>
    </citation>
    <scope>NUCLEOTIDE SEQUENCE [LARGE SCALE GENOMIC DNA]</scope>
    <source>
        <strain evidence="2 3">AX-7</strain>
    </source>
</reference>
<dbReference type="InterPro" id="IPR045711">
    <property type="entry name" value="GH123-like_N"/>
</dbReference>
<dbReference type="KEGG" id="ccot:CCAX7_41360"/>
<feature type="domain" description="Glycoside hydrolase 123-like N-terminal" evidence="1">
    <location>
        <begin position="963"/>
        <end position="1066"/>
    </location>
</feature>
<evidence type="ECO:0000313" key="3">
    <source>
        <dbReference type="Proteomes" id="UP000287394"/>
    </source>
</evidence>
<evidence type="ECO:0000259" key="1">
    <source>
        <dbReference type="Pfam" id="PF19543"/>
    </source>
</evidence>
<name>A0A402D789_9BACT</name>
<dbReference type="Proteomes" id="UP000287394">
    <property type="component" value="Chromosome"/>
</dbReference>
<feature type="domain" description="Glycoside hydrolase 123-like N-terminal" evidence="1">
    <location>
        <begin position="455"/>
        <end position="603"/>
    </location>
</feature>
<dbReference type="RefSeq" id="WP_119325289.1">
    <property type="nucleotide sequence ID" value="NZ_AP025739.1"/>
</dbReference>
<dbReference type="OrthoDB" id="601823at2"/>
<keyword evidence="3" id="KW-1185">Reference proteome</keyword>
<protein>
    <recommendedName>
        <fullName evidence="1">Glycoside hydrolase 123-like N-terminal domain-containing protein</fullName>
    </recommendedName>
</protein>
<dbReference type="Pfam" id="PF19543">
    <property type="entry name" value="GH123_N"/>
    <property type="match status" value="2"/>
</dbReference>
<evidence type="ECO:0000313" key="2">
    <source>
        <dbReference type="EMBL" id="BDI32085.1"/>
    </source>
</evidence>
<sequence>MQRPNTIVYFTLTSLLALAAMPRPAGAAVADGYKAPQIAVPYAWSKPTLDGEIHEDEWRGAESINTLQTPDHTLGSRPTRFWMMWDADNLYVAMRSPLRPGERLIQALRDPSKDVNAVMDDSYEFWLDAGSHSPDGQPVFFQYLGNFAGARWDVMQEPAAGNSRPSWTAHWSPKNHLTVGPDGARYWDMELAIPRASVYIDQPFQDGFSFTALLSRNFKRPWEQNSIPGTGSFSVPDTYAQYKLIKQAPAVHLLAAGDEKTKTLGLALAAWSPKDQTLHWRYDSDGGVHKEGDLAVKAGQDLAPASMLDLDKPGDGAFRIRVTSADGAQTYLDWSAHRQWGDDSALTQKLNDTGDKVDLTLGYNPARDYVRVTGDFIQYDDRAKIARAHVAVRDSQNMTLAEKDVHLDSLAYVRDLLQLPNVPGGDYTAQLTAYDGANHILFTRDSKFTKKDPTSFPWWNTKLGDIEKVIAPWTPVSYQAGTFGVWGRTMKVGAAGLPSQMTAQGHDLFAGGAYLAADFGSGAPVRTGASALTTLSSSAHRVVVRADDRLGKISVSSKVTTEFDGMYKVEMTLTPHGSVSVNSLKLVVPLRNDAANYLHACGEGIRYGFDDRFLPQGKTGALWDSRRVDGQPMLVGSFIPYLWIGNPERGVCWFADSDQGWVPSNQIPAIEIRRDSPGSTDLVLNLIGGKFTLTTPRTITFAFQATPVKPMPEHWRMDTWWTGDSFKDWAQIESEGKAGAMGLIFSSLPFPLDPPKSHEMVEARHKESNATIFGFDKYRANAVPYFEHINMGEQFVPELTYFNEEWRTRVSRGLSYGKTLSDFMIYKLSHWVQDADIDGFYVDNVFPIADDNIDSGHGYRLPDGRVQPAYQMFDTRRYFLRMRAAFAERGKSGKIVLHMTNHLIAPWMGAADIALDGEHHVIYPEMGKDFMDFWSQERLRMDHPEQWGSPVNFLQEYQGSWDHDVLKKAMRAYTGMLLVNDVLASANANSLNQEAWIARDHFGMESSDVQFHGYWDPANGLKCAAPSVFVSGWTRPGKALIVAANMGEKTGAAVRIDAKALGLPASSHWKVSDAETGQALSAGSDGQVTLAIERHDYRQIVIETGE</sequence>
<dbReference type="AlphaFoldDB" id="A0A402D789"/>
<accession>A0A402D789</accession>
<dbReference type="SUPFAM" id="SSF49344">
    <property type="entry name" value="CBD9-like"/>
    <property type="match status" value="1"/>
</dbReference>